<dbReference type="Pfam" id="PF05147">
    <property type="entry name" value="LANC_like"/>
    <property type="match status" value="1"/>
</dbReference>
<feature type="binding site" evidence="3">
    <location>
        <position position="287"/>
    </location>
    <ligand>
        <name>Zn(2+)</name>
        <dbReference type="ChEBI" id="CHEBI:29105"/>
    </ligand>
</feature>
<reference evidence="4" key="3">
    <citation type="submission" date="2012-09" db="EMBL/GenBank/DDBJ databases">
        <authorList>
            <consortium name="VectorBase"/>
        </authorList>
    </citation>
    <scope>NUCLEOTIDE SEQUENCE</scope>
    <source>
        <strain evidence="4">Liverpool</strain>
    </source>
</reference>
<evidence type="ECO:0000256" key="3">
    <source>
        <dbReference type="PIRSR" id="PIRSR607822-1"/>
    </source>
</evidence>
<protein>
    <recommendedName>
        <fullName evidence="2">LanC-like protein 3 homolog</fullName>
    </recommendedName>
</protein>
<feature type="binding site" evidence="3">
    <location>
        <position position="333"/>
    </location>
    <ligand>
        <name>Zn(2+)</name>
        <dbReference type="ChEBI" id="CHEBI:29105"/>
    </ligand>
</feature>
<evidence type="ECO:0000313" key="4">
    <source>
        <dbReference type="EMBL" id="EAT35775.1"/>
    </source>
</evidence>
<dbReference type="HOGENOM" id="CLU_036244_0_1_1"/>
<dbReference type="OMA" id="HEIKSMA"/>
<accession>A0A1S4FVD6</accession>
<reference evidence="4" key="1">
    <citation type="submission" date="2005-10" db="EMBL/GenBank/DDBJ databases">
        <authorList>
            <person name="Loftus B.J."/>
            <person name="Nene V.M."/>
            <person name="Hannick L.I."/>
            <person name="Bidwell S."/>
            <person name="Haas B."/>
            <person name="Amedeo P."/>
            <person name="Orvis J."/>
            <person name="Wortman J.R."/>
            <person name="White O.R."/>
            <person name="Salzberg S."/>
            <person name="Shumway M."/>
            <person name="Koo H."/>
            <person name="Zhao Y."/>
            <person name="Holmes M."/>
            <person name="Miller J."/>
            <person name="Schatz M."/>
            <person name="Pop M."/>
            <person name="Pai G."/>
            <person name="Utterback T."/>
            <person name="Rogers Y.-H."/>
            <person name="Kravitz S."/>
            <person name="Fraser C.M."/>
        </authorList>
    </citation>
    <scope>NUCLEOTIDE SEQUENCE</scope>
    <source>
        <strain evidence="4">Liverpool</strain>
    </source>
</reference>
<dbReference type="CDD" id="cd04794">
    <property type="entry name" value="euk_LANCL"/>
    <property type="match status" value="1"/>
</dbReference>
<dbReference type="InterPro" id="IPR012341">
    <property type="entry name" value="6hp_glycosidase-like_sf"/>
</dbReference>
<dbReference type="InterPro" id="IPR020464">
    <property type="entry name" value="LanC-like_prot_euk"/>
</dbReference>
<dbReference type="GO" id="GO:0005975">
    <property type="term" value="P:carbohydrate metabolic process"/>
    <property type="evidence" value="ECO:0007669"/>
    <property type="project" value="InterPro"/>
</dbReference>
<dbReference type="PANTHER" id="PTHR12736:SF7">
    <property type="entry name" value="LANC-LIKE PROTEIN 3"/>
    <property type="match status" value="1"/>
</dbReference>
<dbReference type="EMBL" id="CH477837">
    <property type="protein sequence ID" value="EAT35775.1"/>
    <property type="molecule type" value="Genomic_DNA"/>
</dbReference>
<dbReference type="GO" id="GO:0031179">
    <property type="term" value="P:peptide modification"/>
    <property type="evidence" value="ECO:0007669"/>
    <property type="project" value="InterPro"/>
</dbReference>
<keyword evidence="3" id="KW-0862">Zinc</keyword>
<dbReference type="SMART" id="SM01260">
    <property type="entry name" value="LANC_like"/>
    <property type="match status" value="1"/>
</dbReference>
<dbReference type="Gene3D" id="1.50.10.10">
    <property type="match status" value="1"/>
</dbReference>
<dbReference type="SUPFAM" id="SSF158745">
    <property type="entry name" value="LanC-like"/>
    <property type="match status" value="1"/>
</dbReference>
<dbReference type="InterPro" id="IPR007822">
    <property type="entry name" value="LANC-like"/>
</dbReference>
<dbReference type="FunFam" id="1.50.10.10:FF:000012">
    <property type="entry name" value="LanC-like protein 3"/>
    <property type="match status" value="1"/>
</dbReference>
<dbReference type="AlphaFoldDB" id="A0A1S4FVD6"/>
<comment type="similarity">
    <text evidence="1">Belongs to the LanC-like protein family.</text>
</comment>
<evidence type="ECO:0000256" key="2">
    <source>
        <dbReference type="ARBA" id="ARBA00069999"/>
    </source>
</evidence>
<feature type="binding site" evidence="3">
    <location>
        <position position="334"/>
    </location>
    <ligand>
        <name>Zn(2+)</name>
        <dbReference type="ChEBI" id="CHEBI:29105"/>
    </ligand>
</feature>
<dbReference type="PANTHER" id="PTHR12736">
    <property type="entry name" value="LANC-LIKE PROTEIN"/>
    <property type="match status" value="1"/>
</dbReference>
<dbReference type="KEGG" id="aag:5575799"/>
<dbReference type="OrthoDB" id="10257263at2759"/>
<dbReference type="PRINTS" id="PR01950">
    <property type="entry name" value="LANCSUPER"/>
</dbReference>
<dbReference type="GO" id="GO:0005886">
    <property type="term" value="C:plasma membrane"/>
    <property type="evidence" value="ECO:0007669"/>
    <property type="project" value="TreeGrafter"/>
</dbReference>
<organism evidence="4 5">
    <name type="scientific">Aedes aegypti</name>
    <name type="common">Yellowfever mosquito</name>
    <name type="synonym">Culex aegypti</name>
    <dbReference type="NCBI Taxonomy" id="7159"/>
    <lineage>
        <taxon>Eukaryota</taxon>
        <taxon>Metazoa</taxon>
        <taxon>Ecdysozoa</taxon>
        <taxon>Arthropoda</taxon>
        <taxon>Hexapoda</taxon>
        <taxon>Insecta</taxon>
        <taxon>Pterygota</taxon>
        <taxon>Neoptera</taxon>
        <taxon>Endopterygota</taxon>
        <taxon>Diptera</taxon>
        <taxon>Nematocera</taxon>
        <taxon>Culicoidea</taxon>
        <taxon>Culicidae</taxon>
        <taxon>Culicinae</taxon>
        <taxon>Aedini</taxon>
        <taxon>Aedes</taxon>
        <taxon>Stegomyia</taxon>
    </lineage>
</organism>
<dbReference type="GO" id="GO:0046872">
    <property type="term" value="F:metal ion binding"/>
    <property type="evidence" value="ECO:0007669"/>
    <property type="project" value="UniProtKB-KW"/>
</dbReference>
<name>A0A1S4FVD6_AEDAE</name>
<gene>
    <name evidence="4" type="ORF">AaeL_AAEL012073</name>
</gene>
<keyword evidence="3" id="KW-0479">Metal-binding</keyword>
<dbReference type="PRINTS" id="PR01951">
    <property type="entry name" value="LANCEUKARYTE"/>
</dbReference>
<reference evidence="4" key="2">
    <citation type="journal article" date="2007" name="Science">
        <title>Genome sequence of Aedes aegypti, a major arbovirus vector.</title>
        <authorList>
            <person name="Nene V."/>
            <person name="Wortman J.R."/>
            <person name="Lawson D."/>
            <person name="Haas B."/>
            <person name="Kodira C."/>
            <person name="Tu Z.J."/>
            <person name="Loftus B."/>
            <person name="Xi Z."/>
            <person name="Megy K."/>
            <person name="Grabherr M."/>
            <person name="Ren Q."/>
            <person name="Zdobnov E.M."/>
            <person name="Lobo N.F."/>
            <person name="Campbell K.S."/>
            <person name="Brown S.E."/>
            <person name="Bonaldo M.F."/>
            <person name="Zhu J."/>
            <person name="Sinkins S.P."/>
            <person name="Hogenkamp D.G."/>
            <person name="Amedeo P."/>
            <person name="Arensburger P."/>
            <person name="Atkinson P.W."/>
            <person name="Bidwell S."/>
            <person name="Biedler J."/>
            <person name="Birney E."/>
            <person name="Bruggner R.V."/>
            <person name="Costas J."/>
            <person name="Coy M.R."/>
            <person name="Crabtree J."/>
            <person name="Crawford M."/>
            <person name="Debruyn B."/>
            <person name="Decaprio D."/>
            <person name="Eiglmeier K."/>
            <person name="Eisenstadt E."/>
            <person name="El-Dorry H."/>
            <person name="Gelbart W.M."/>
            <person name="Gomes S.L."/>
            <person name="Hammond M."/>
            <person name="Hannick L.I."/>
            <person name="Hogan J.R."/>
            <person name="Holmes M.H."/>
            <person name="Jaffe D."/>
            <person name="Johnston J.S."/>
            <person name="Kennedy R.C."/>
            <person name="Koo H."/>
            <person name="Kravitz S."/>
            <person name="Kriventseva E.V."/>
            <person name="Kulp D."/>
            <person name="Labutti K."/>
            <person name="Lee E."/>
            <person name="Li S."/>
            <person name="Lovin D.D."/>
            <person name="Mao C."/>
            <person name="Mauceli E."/>
            <person name="Menck C.F."/>
            <person name="Miller J.R."/>
            <person name="Montgomery P."/>
            <person name="Mori A."/>
            <person name="Nascimento A.L."/>
            <person name="Naveira H.F."/>
            <person name="Nusbaum C."/>
            <person name="O'leary S."/>
            <person name="Orvis J."/>
            <person name="Pertea M."/>
            <person name="Quesneville H."/>
            <person name="Reidenbach K.R."/>
            <person name="Rogers Y.H."/>
            <person name="Roth C.W."/>
            <person name="Schneider J.R."/>
            <person name="Schatz M."/>
            <person name="Shumway M."/>
            <person name="Stanke M."/>
            <person name="Stinson E.O."/>
            <person name="Tubio J.M."/>
            <person name="Vanzee J.P."/>
            <person name="Verjovski-Almeida S."/>
            <person name="Werner D."/>
            <person name="White O."/>
            <person name="Wyder S."/>
            <person name="Zeng Q."/>
            <person name="Zhao Q."/>
            <person name="Zhao Y."/>
            <person name="Hill C.A."/>
            <person name="Raikhel A.S."/>
            <person name="Soares M.B."/>
            <person name="Knudson D.L."/>
            <person name="Lee N.H."/>
            <person name="Galagan J."/>
            <person name="Salzberg S.L."/>
            <person name="Paulsen I.T."/>
            <person name="Dimopoulos G."/>
            <person name="Collins F.H."/>
            <person name="Birren B."/>
            <person name="Fraser-Liggett C.M."/>
            <person name="Severson D.W."/>
        </authorList>
    </citation>
    <scope>NUCLEOTIDE SEQUENCE [LARGE SCALE GENOMIC DNA]</scope>
    <source>
        <strain evidence="4">Liverpool</strain>
    </source>
</reference>
<evidence type="ECO:0000313" key="5">
    <source>
        <dbReference type="Proteomes" id="UP000682892"/>
    </source>
</evidence>
<dbReference type="Proteomes" id="UP000682892">
    <property type="component" value="Unassembled WGS sequence"/>
</dbReference>
<sequence length="419" mass="47226">MSRYFENLYEDYNDSKHGDSELIDKGKVIQLVKNYVQTILTETKKSAHKLREDLYVGDAGIAFMFWKLSQSKDLKDLFPCLEHASFYINRAKQIAAAKASDRRASIAFLCGNAGIAAISAAISNELRKSDEVTRSIADFQKGLKTCKSMSYDADEILVGRAGYVSGAYWLNQVIPSKPIPNELIKDVCNMLVSRGRECAMKRKAPLPLMYEYHDSDYLGAAHGLCSILHMLLESPWFTQTDGEFNNVSKTKFDDIKKSVEHFAGIQDADGNFPTRLFNSDKKLIHWCHGCSGAIYVLTKAYLIFKDESYLGGCRKCADSIWRHGLLRKGPGICHGIAGNGYAFLLMYRLTGERKYLYRAAKFTEFLTSDTFLDGARTPDRPYSLYEGIAGTVCFLTDLLDPQSSYFPFMDVFTVKYSPE</sequence>
<proteinExistence type="inferred from homology"/>
<evidence type="ECO:0000256" key="1">
    <source>
        <dbReference type="ARBA" id="ARBA00007179"/>
    </source>
</evidence>